<proteinExistence type="predicted"/>
<name>A0A672HJU2_SALFA</name>
<organism evidence="3 4">
    <name type="scientific">Salarias fasciatus</name>
    <name type="common">Jewelled blenny</name>
    <name type="synonym">Blennius fasciatus</name>
    <dbReference type="NCBI Taxonomy" id="181472"/>
    <lineage>
        <taxon>Eukaryota</taxon>
        <taxon>Metazoa</taxon>
        <taxon>Chordata</taxon>
        <taxon>Craniata</taxon>
        <taxon>Vertebrata</taxon>
        <taxon>Euteleostomi</taxon>
        <taxon>Actinopterygii</taxon>
        <taxon>Neopterygii</taxon>
        <taxon>Teleostei</taxon>
        <taxon>Neoteleostei</taxon>
        <taxon>Acanthomorphata</taxon>
        <taxon>Ovalentaria</taxon>
        <taxon>Blenniimorphae</taxon>
        <taxon>Blenniiformes</taxon>
        <taxon>Blennioidei</taxon>
        <taxon>Blenniidae</taxon>
        <taxon>Salariinae</taxon>
        <taxon>Salarias</taxon>
    </lineage>
</organism>
<dbReference type="Pfam" id="PF26562">
    <property type="entry name" value="Ig-like"/>
    <property type="match status" value="1"/>
</dbReference>
<feature type="domain" description="ZP-domain containing protein Ig-like" evidence="2">
    <location>
        <begin position="269"/>
        <end position="380"/>
    </location>
</feature>
<feature type="domain" description="ZP-N" evidence="1">
    <location>
        <begin position="494"/>
        <end position="549"/>
    </location>
</feature>
<dbReference type="InterPro" id="IPR058876">
    <property type="entry name" value="Ig-like_ZP"/>
</dbReference>
<dbReference type="PANTHER" id="PTHR47130:SF6">
    <property type="entry name" value="EGG ENVELOPE GLYCOPROTEIN-LIKE PRECURSOR"/>
    <property type="match status" value="1"/>
</dbReference>
<dbReference type="Gene3D" id="2.60.40.3210">
    <property type="entry name" value="Zona pellucida, ZP-N domain"/>
    <property type="match status" value="1"/>
</dbReference>
<reference evidence="3" key="1">
    <citation type="submission" date="2019-06" db="EMBL/GenBank/DDBJ databases">
        <authorList>
            <consortium name="Wellcome Sanger Institute Data Sharing"/>
        </authorList>
    </citation>
    <scope>NUCLEOTIDE SEQUENCE [LARGE SCALE GENOMIC DNA]</scope>
</reference>
<reference evidence="3" key="2">
    <citation type="submission" date="2025-08" db="UniProtKB">
        <authorList>
            <consortium name="Ensembl"/>
        </authorList>
    </citation>
    <scope>IDENTIFICATION</scope>
</reference>
<dbReference type="InterPro" id="IPR055356">
    <property type="entry name" value="ZP-N"/>
</dbReference>
<dbReference type="Ensembl" id="ENSSFAT00005030286.1">
    <property type="protein sequence ID" value="ENSSFAP00005029209.1"/>
    <property type="gene ID" value="ENSSFAG00005014860.1"/>
</dbReference>
<dbReference type="InParanoid" id="A0A672HJU2"/>
<evidence type="ECO:0000259" key="1">
    <source>
        <dbReference type="Pfam" id="PF23344"/>
    </source>
</evidence>
<evidence type="ECO:0000259" key="2">
    <source>
        <dbReference type="Pfam" id="PF26562"/>
    </source>
</evidence>
<dbReference type="FunCoup" id="A0A672HJU2">
    <property type="interactions" value="44"/>
</dbReference>
<evidence type="ECO:0000313" key="4">
    <source>
        <dbReference type="Proteomes" id="UP000472267"/>
    </source>
</evidence>
<keyword evidence="4" id="KW-1185">Reference proteome</keyword>
<accession>A0A672HJU2</accession>
<dbReference type="AlphaFoldDB" id="A0A672HJU2"/>
<evidence type="ECO:0000313" key="3">
    <source>
        <dbReference type="Ensembl" id="ENSSFAP00005029209.1"/>
    </source>
</evidence>
<reference evidence="3" key="3">
    <citation type="submission" date="2025-09" db="UniProtKB">
        <authorList>
            <consortium name="Ensembl"/>
        </authorList>
    </citation>
    <scope>IDENTIFICATION</scope>
</reference>
<sequence>VRPSCPEAGGGVHPISRQLAARCGYTVGYTVSYTVSTDRYSTLRASYYSCYTHNQDDRVFTFSLNVLLSDGGGGWSSRPVSAVCPGPTWTAREVVCEEDYMEVRAPSATFTTVSSGEVGGVALEVLPVSLFLRAQLLVVALDVTMACPGRFDGGRLQWDVPRVLAPLVPEGTGFQSRSFDLGVDDVLLDEAAAASRGISLVHRDGAVQIRVPFGAEGGYRTSLVEDNTYWETYGVLLLSQHVFTLSYRDGSSLDTRHRAVRRLQTPPVCRRPFSLNKTVDGQQGFRVSLENVPDDVVLEEVWINGNLMAESPEPGFRVRPVLHANGSRGYELQLPFEDPAVRREVSARGVVQNSIHVNFTLTLEPRRESYYHHTLVTARTRNAFPPQITAQCLEGGVSFSVDRLHPSQSLWEVGVGLEALTSDLAARRGYRLFNHSRGQTLEVPVFSVGYTYERINLSNFYGTFRLVLRDARTLQVQTSTSKRCLFRTQDMIACSADGTVTVVASPGGTSPPVRPDRTHLLDRTCRPQQTDGVRVLFQFRLDSCGTREMVRRRDGGERRVTVRCFYPLTALSRLFVDRVFRSETPGLGSVSDGLTGLTGQGRRWTVLCLQVGLSSVSGRQCLSVFCPD</sequence>
<dbReference type="Proteomes" id="UP000472267">
    <property type="component" value="Chromosome 15"/>
</dbReference>
<dbReference type="Pfam" id="PF23344">
    <property type="entry name" value="ZP-N"/>
    <property type="match status" value="1"/>
</dbReference>
<dbReference type="OMA" id="DMSIACP"/>
<dbReference type="PANTHER" id="PTHR47130">
    <property type="entry name" value="SI:DKEY-19B23.11-RELATED"/>
    <property type="match status" value="1"/>
</dbReference>
<protein>
    <submittedName>
        <fullName evidence="3">Uncharacterized protein</fullName>
    </submittedName>
</protein>